<dbReference type="PANTHER" id="PTHR48081">
    <property type="entry name" value="AB HYDROLASE SUPERFAMILY PROTEIN C4A8.06C"/>
    <property type="match status" value="1"/>
</dbReference>
<name>A0A9D1WCW5_9GAMM</name>
<dbReference type="GO" id="GO:0016787">
    <property type="term" value="F:hydrolase activity"/>
    <property type="evidence" value="ECO:0007669"/>
    <property type="project" value="UniProtKB-KW"/>
</dbReference>
<keyword evidence="2" id="KW-0732">Signal</keyword>
<sequence>MRLSALSTTLIAAALAAILNGCSTTAANNSATAAAASTATQSANAPWADIPFIERIDPQYRAGAEAYSHNDFSSAEKVAAFNQKVAANAQFTTIKPQLITVPNAMDGFAIEVAIYRPQQCSENNESCPVFAYKPQYLNEQNAADGYPLLFVSYSGGFILRTNYYDASHFQMLSNTLQAVVVVPRYRLSDEAPFPAPLIDNYSALTYFMDHAADFEINPQQLILMGESAGGGLTASLALYNRDHNNYPVKAQALIYPMLDYRVGSEFSPYHSEQLGHTAWTVPANVYAWQAHGNAKDIAALSGRSELPDGRPVTKPQQFTQELLALANFHQSHQDQGTPDYFGYFSPAYAQDKSQLPPAFISVGDSDLFANESLQYASDLLEAGNTVEMHVVPGVFHVFEYANPEGTQSQRYYNNLFYFLDQRLMAPQGQVWPE</sequence>
<dbReference type="InterPro" id="IPR013094">
    <property type="entry name" value="AB_hydrolase_3"/>
</dbReference>
<comment type="caution">
    <text evidence="4">The sequence shown here is derived from an EMBL/GenBank/DDBJ whole genome shotgun (WGS) entry which is preliminary data.</text>
</comment>
<feature type="domain" description="Alpha/beta hydrolase fold-3" evidence="3">
    <location>
        <begin position="338"/>
        <end position="398"/>
    </location>
</feature>
<evidence type="ECO:0000313" key="5">
    <source>
        <dbReference type="Proteomes" id="UP000886829"/>
    </source>
</evidence>
<accession>A0A9D1WCW5</accession>
<organism evidence="4 5">
    <name type="scientific">Candidatus Anaerobiospirillum pullistercoris</name>
    <dbReference type="NCBI Taxonomy" id="2838452"/>
    <lineage>
        <taxon>Bacteria</taxon>
        <taxon>Pseudomonadati</taxon>
        <taxon>Pseudomonadota</taxon>
        <taxon>Gammaproteobacteria</taxon>
        <taxon>Aeromonadales</taxon>
        <taxon>Succinivibrionaceae</taxon>
        <taxon>Anaerobiospirillum</taxon>
    </lineage>
</organism>
<evidence type="ECO:0000259" key="3">
    <source>
        <dbReference type="Pfam" id="PF07859"/>
    </source>
</evidence>
<dbReference type="Gene3D" id="3.40.50.1820">
    <property type="entry name" value="alpha/beta hydrolase"/>
    <property type="match status" value="1"/>
</dbReference>
<dbReference type="Proteomes" id="UP000886829">
    <property type="component" value="Unassembled WGS sequence"/>
</dbReference>
<protein>
    <submittedName>
        <fullName evidence="4">Alpha/beta hydrolase</fullName>
    </submittedName>
</protein>
<evidence type="ECO:0000313" key="4">
    <source>
        <dbReference type="EMBL" id="HIX56825.1"/>
    </source>
</evidence>
<evidence type="ECO:0000256" key="1">
    <source>
        <dbReference type="ARBA" id="ARBA00022801"/>
    </source>
</evidence>
<feature type="domain" description="Alpha/beta hydrolase fold-3" evidence="3">
    <location>
        <begin position="154"/>
        <end position="289"/>
    </location>
</feature>
<reference evidence="4" key="2">
    <citation type="submission" date="2021-04" db="EMBL/GenBank/DDBJ databases">
        <authorList>
            <person name="Gilroy R."/>
        </authorList>
    </citation>
    <scope>NUCLEOTIDE SEQUENCE</scope>
    <source>
        <strain evidence="4">USASDec5-558</strain>
    </source>
</reference>
<dbReference type="SUPFAM" id="SSF53474">
    <property type="entry name" value="alpha/beta-Hydrolases"/>
    <property type="match status" value="1"/>
</dbReference>
<gene>
    <name evidence="4" type="ORF">H9850_05065</name>
</gene>
<feature type="signal peptide" evidence="2">
    <location>
        <begin position="1"/>
        <end position="26"/>
    </location>
</feature>
<dbReference type="InterPro" id="IPR029058">
    <property type="entry name" value="AB_hydrolase_fold"/>
</dbReference>
<dbReference type="Pfam" id="PF07859">
    <property type="entry name" value="Abhydrolase_3"/>
    <property type="match status" value="2"/>
</dbReference>
<keyword evidence="1 4" id="KW-0378">Hydrolase</keyword>
<feature type="chain" id="PRO_5039697255" evidence="2">
    <location>
        <begin position="27"/>
        <end position="433"/>
    </location>
</feature>
<dbReference type="EMBL" id="DXEV01000094">
    <property type="protein sequence ID" value="HIX56825.1"/>
    <property type="molecule type" value="Genomic_DNA"/>
</dbReference>
<dbReference type="InterPro" id="IPR050300">
    <property type="entry name" value="GDXG_lipolytic_enzyme"/>
</dbReference>
<proteinExistence type="predicted"/>
<dbReference type="PANTHER" id="PTHR48081:SF8">
    <property type="entry name" value="ALPHA_BETA HYDROLASE FOLD-3 DOMAIN-CONTAINING PROTEIN-RELATED"/>
    <property type="match status" value="1"/>
</dbReference>
<reference evidence="4" key="1">
    <citation type="journal article" date="2021" name="PeerJ">
        <title>Extensive microbial diversity within the chicken gut microbiome revealed by metagenomics and culture.</title>
        <authorList>
            <person name="Gilroy R."/>
            <person name="Ravi A."/>
            <person name="Getino M."/>
            <person name="Pursley I."/>
            <person name="Horton D.L."/>
            <person name="Alikhan N.F."/>
            <person name="Baker D."/>
            <person name="Gharbi K."/>
            <person name="Hall N."/>
            <person name="Watson M."/>
            <person name="Adriaenssens E.M."/>
            <person name="Foster-Nyarko E."/>
            <person name="Jarju S."/>
            <person name="Secka A."/>
            <person name="Antonio M."/>
            <person name="Oren A."/>
            <person name="Chaudhuri R.R."/>
            <person name="La Ragione R."/>
            <person name="Hildebrand F."/>
            <person name="Pallen M.J."/>
        </authorList>
    </citation>
    <scope>NUCLEOTIDE SEQUENCE</scope>
    <source>
        <strain evidence="4">USASDec5-558</strain>
    </source>
</reference>
<evidence type="ECO:0000256" key="2">
    <source>
        <dbReference type="SAM" id="SignalP"/>
    </source>
</evidence>
<dbReference type="AlphaFoldDB" id="A0A9D1WCW5"/>